<keyword evidence="3" id="KW-1185">Reference proteome</keyword>
<gene>
    <name evidence="2" type="ORF">FHX59_002952</name>
</gene>
<protein>
    <recommendedName>
        <fullName evidence="4">Aa3 type cytochrome c oxidase subunit IV</fullName>
    </recommendedName>
</protein>
<sequence>MQNDIQEAEELAQHYRDAWQAMIFSVIVLSIALLASILL</sequence>
<evidence type="ECO:0000313" key="3">
    <source>
        <dbReference type="Proteomes" id="UP000533533"/>
    </source>
</evidence>
<comment type="caution">
    <text evidence="2">The sequence shown here is derived from an EMBL/GenBank/DDBJ whole genome shotgun (WGS) entry which is preliminary data.</text>
</comment>
<evidence type="ECO:0000313" key="2">
    <source>
        <dbReference type="EMBL" id="MBB2928530.1"/>
    </source>
</evidence>
<organism evidence="2 3">
    <name type="scientific">Paraburkholderia silvatlantica</name>
    <dbReference type="NCBI Taxonomy" id="321895"/>
    <lineage>
        <taxon>Bacteria</taxon>
        <taxon>Pseudomonadati</taxon>
        <taxon>Pseudomonadota</taxon>
        <taxon>Betaproteobacteria</taxon>
        <taxon>Burkholderiales</taxon>
        <taxon>Burkholderiaceae</taxon>
        <taxon>Paraburkholderia</taxon>
    </lineage>
</organism>
<dbReference type="Proteomes" id="UP000533533">
    <property type="component" value="Unassembled WGS sequence"/>
</dbReference>
<keyword evidence="1" id="KW-0812">Transmembrane</keyword>
<reference evidence="2 3" key="1">
    <citation type="submission" date="2020-08" db="EMBL/GenBank/DDBJ databases">
        <title>Genomic Encyclopedia of Type Strains, Phase IV (KMG-V): Genome sequencing to study the core and pangenomes of soil and plant-associated prokaryotes.</title>
        <authorList>
            <person name="Whitman W."/>
        </authorList>
    </citation>
    <scope>NUCLEOTIDE SEQUENCE [LARGE SCALE GENOMIC DNA]</scope>
    <source>
        <strain evidence="2 3">SRMrh-85</strain>
    </source>
</reference>
<evidence type="ECO:0000256" key="1">
    <source>
        <dbReference type="SAM" id="Phobius"/>
    </source>
</evidence>
<accession>A0ABR6FNZ7</accession>
<evidence type="ECO:0008006" key="4">
    <source>
        <dbReference type="Google" id="ProtNLM"/>
    </source>
</evidence>
<dbReference type="EMBL" id="JACHVZ010000007">
    <property type="protein sequence ID" value="MBB2928530.1"/>
    <property type="molecule type" value="Genomic_DNA"/>
</dbReference>
<feature type="transmembrane region" description="Helical" evidence="1">
    <location>
        <begin position="18"/>
        <end position="38"/>
    </location>
</feature>
<keyword evidence="1" id="KW-0472">Membrane</keyword>
<proteinExistence type="predicted"/>
<keyword evidence="1" id="KW-1133">Transmembrane helix</keyword>
<name>A0ABR6FNZ7_9BURK</name>